<sequence>MVTETRFLFFSNDELIEALAPVFKHRQMKEHVGEPILVSFGRTKDGALATHLTYVGTASRRTFSQDEVGAALILLCIRKGFRCRRMLQNVWSSGMSSSA</sequence>
<name>A0A4D7C9A3_9SPHN</name>
<dbReference type="RefSeq" id="WP_222873178.1">
    <property type="nucleotide sequence ID" value="NZ_CP039704.1"/>
</dbReference>
<protein>
    <submittedName>
        <fullName evidence="1">Uncharacterized protein</fullName>
    </submittedName>
</protein>
<organism evidence="1 2">
    <name type="scientific">Hankyongella ginsenosidimutans</name>
    <dbReference type="NCBI Taxonomy" id="1763828"/>
    <lineage>
        <taxon>Bacteria</taxon>
        <taxon>Pseudomonadati</taxon>
        <taxon>Pseudomonadota</taxon>
        <taxon>Alphaproteobacteria</taxon>
        <taxon>Sphingomonadales</taxon>
        <taxon>Sphingomonadaceae</taxon>
        <taxon>Hankyongella</taxon>
    </lineage>
</organism>
<evidence type="ECO:0000313" key="2">
    <source>
        <dbReference type="Proteomes" id="UP000298714"/>
    </source>
</evidence>
<accession>A0A4D7C9A3</accession>
<reference evidence="2" key="1">
    <citation type="submission" date="2019-04" db="EMBL/GenBank/DDBJ databases">
        <title>Complete genome sequence of Sphingomonas sp. W1-2-3.</title>
        <authorList>
            <person name="Im W.T."/>
        </authorList>
    </citation>
    <scope>NUCLEOTIDE SEQUENCE [LARGE SCALE GENOMIC DNA]</scope>
    <source>
        <strain evidence="2">W1-2-3</strain>
    </source>
</reference>
<dbReference type="EMBL" id="CP039704">
    <property type="protein sequence ID" value="QCI80308.1"/>
    <property type="molecule type" value="Genomic_DNA"/>
</dbReference>
<proteinExistence type="predicted"/>
<evidence type="ECO:0000313" key="1">
    <source>
        <dbReference type="EMBL" id="QCI80308.1"/>
    </source>
</evidence>
<dbReference type="AlphaFoldDB" id="A0A4D7C9A3"/>
<dbReference type="KEGG" id="hgn:E6W36_14680"/>
<keyword evidence="2" id="KW-1185">Reference proteome</keyword>
<dbReference type="Proteomes" id="UP000298714">
    <property type="component" value="Chromosome"/>
</dbReference>
<gene>
    <name evidence="1" type="ORF">E6W36_14680</name>
</gene>